<dbReference type="CDD" id="cd03507">
    <property type="entry name" value="Delta12-FADS-like"/>
    <property type="match status" value="1"/>
</dbReference>
<name>A0A9P6TGL8_9BASI</name>
<keyword evidence="2" id="KW-0472">Membrane</keyword>
<keyword evidence="2" id="KW-0812">Transmembrane</keyword>
<evidence type="ECO:0000313" key="5">
    <source>
        <dbReference type="Proteomes" id="UP000886653"/>
    </source>
</evidence>
<comment type="caution">
    <text evidence="4">The sequence shown here is derived from an EMBL/GenBank/DDBJ whole genome shotgun (WGS) entry which is preliminary data.</text>
</comment>
<feature type="region of interest" description="Disordered" evidence="1">
    <location>
        <begin position="447"/>
        <end position="467"/>
    </location>
</feature>
<dbReference type="EMBL" id="MU167216">
    <property type="protein sequence ID" value="KAG0150865.1"/>
    <property type="molecule type" value="Genomic_DNA"/>
</dbReference>
<evidence type="ECO:0000256" key="2">
    <source>
        <dbReference type="SAM" id="Phobius"/>
    </source>
</evidence>
<keyword evidence="2" id="KW-1133">Transmembrane helix</keyword>
<evidence type="ECO:0000259" key="3">
    <source>
        <dbReference type="Pfam" id="PF00487"/>
    </source>
</evidence>
<dbReference type="Proteomes" id="UP000886653">
    <property type="component" value="Unassembled WGS sequence"/>
</dbReference>
<dbReference type="InterPro" id="IPR012171">
    <property type="entry name" value="Fatty_acid_desaturase"/>
</dbReference>
<dbReference type="InterPro" id="IPR005804">
    <property type="entry name" value="FA_desaturase_dom"/>
</dbReference>
<dbReference type="AlphaFoldDB" id="A0A9P6TGL8"/>
<sequence>MSSSAISNALQSNDGLIQRTKPKVIHLASDHSVSSSRSTSPDSASHLPTFEPPPFTIKELLGSIPAHCFERSIIRSFSYLLRDLAFTAALVYGASLIDDNFASKDGKVLNGRWGALANFTAWGVYGYALGLVWTGIWVLAHECGHQSFSPSKTLNYWVGWVLHSALLVPFHSWRITHAQHHASTSHMNRDQAFVPYTRSQLNLPALHADASKREVEGALPPSFYERVDDLLEDAPLWALSKLLVHQSVGFAAYLIRNASGQKHYPAYTNHFNPWAIMYDDRHRMYIVYSDIGIAITLGGLVCFGMSTDFLSVVKYYLMPYLWVHHWIVLITFLQHTDPLLPHYREGAFNFQRGALATMDRNIHGFFTHGLAETHVAHHLCSKIPHYHAWDATDALKQKLGKHYQSTTENYWVSLWKVFRHCRFVEDEGDVVFYKNAKGQAAIRLKSNSGSASDSGIEIDTAPAAKRA</sequence>
<dbReference type="GO" id="GO:0006629">
    <property type="term" value="P:lipid metabolic process"/>
    <property type="evidence" value="ECO:0007669"/>
    <property type="project" value="InterPro"/>
</dbReference>
<organism evidence="4 5">
    <name type="scientific">Cronartium quercuum f. sp. fusiforme G11</name>
    <dbReference type="NCBI Taxonomy" id="708437"/>
    <lineage>
        <taxon>Eukaryota</taxon>
        <taxon>Fungi</taxon>
        <taxon>Dikarya</taxon>
        <taxon>Basidiomycota</taxon>
        <taxon>Pucciniomycotina</taxon>
        <taxon>Pucciniomycetes</taxon>
        <taxon>Pucciniales</taxon>
        <taxon>Coleosporiaceae</taxon>
        <taxon>Cronartium</taxon>
    </lineage>
</organism>
<protein>
    <recommendedName>
        <fullName evidence="3">Fatty acid desaturase domain-containing protein</fullName>
    </recommendedName>
</protein>
<dbReference type="OrthoDB" id="1461976at2759"/>
<feature type="domain" description="Fatty acid desaturase" evidence="3">
    <location>
        <begin position="121"/>
        <end position="407"/>
    </location>
</feature>
<dbReference type="GO" id="GO:0016491">
    <property type="term" value="F:oxidoreductase activity"/>
    <property type="evidence" value="ECO:0007669"/>
    <property type="project" value="InterPro"/>
</dbReference>
<evidence type="ECO:0000256" key="1">
    <source>
        <dbReference type="SAM" id="MobiDB-lite"/>
    </source>
</evidence>
<proteinExistence type="predicted"/>
<accession>A0A9P6TGL8</accession>
<feature type="transmembrane region" description="Helical" evidence="2">
    <location>
        <begin position="117"/>
        <end position="140"/>
    </location>
</feature>
<reference evidence="4" key="1">
    <citation type="submission" date="2013-11" db="EMBL/GenBank/DDBJ databases">
        <title>Genome sequence of the fusiform rust pathogen reveals effectors for host alternation and coevolution with pine.</title>
        <authorList>
            <consortium name="DOE Joint Genome Institute"/>
            <person name="Smith K."/>
            <person name="Pendleton A."/>
            <person name="Kubisiak T."/>
            <person name="Anderson C."/>
            <person name="Salamov A."/>
            <person name="Aerts A."/>
            <person name="Riley R."/>
            <person name="Clum A."/>
            <person name="Lindquist E."/>
            <person name="Ence D."/>
            <person name="Campbell M."/>
            <person name="Kronenberg Z."/>
            <person name="Feau N."/>
            <person name="Dhillon B."/>
            <person name="Hamelin R."/>
            <person name="Burleigh J."/>
            <person name="Smith J."/>
            <person name="Yandell M."/>
            <person name="Nelson C."/>
            <person name="Grigoriev I."/>
            <person name="Davis J."/>
        </authorList>
    </citation>
    <scope>NUCLEOTIDE SEQUENCE</scope>
    <source>
        <strain evidence="4">G11</strain>
    </source>
</reference>
<gene>
    <name evidence="4" type="ORF">CROQUDRAFT_651692</name>
</gene>
<dbReference type="PANTHER" id="PTHR32100">
    <property type="entry name" value="OMEGA-6 FATTY ACID DESATURASE, CHLOROPLASTIC"/>
    <property type="match status" value="1"/>
</dbReference>
<keyword evidence="5" id="KW-1185">Reference proteome</keyword>
<evidence type="ECO:0000313" key="4">
    <source>
        <dbReference type="EMBL" id="KAG0150865.1"/>
    </source>
</evidence>
<feature type="transmembrane region" description="Helical" evidence="2">
    <location>
        <begin position="285"/>
        <end position="307"/>
    </location>
</feature>
<dbReference type="Pfam" id="PF00487">
    <property type="entry name" value="FA_desaturase"/>
    <property type="match status" value="1"/>
</dbReference>